<dbReference type="AlphaFoldDB" id="A0A1J5RPA6"/>
<dbReference type="EMBL" id="MLJW01000311">
    <property type="protein sequence ID" value="OIQ89933.1"/>
    <property type="molecule type" value="Genomic_DNA"/>
</dbReference>
<dbReference type="SUPFAM" id="SSF75169">
    <property type="entry name" value="DsrEFH-like"/>
    <property type="match status" value="1"/>
</dbReference>
<dbReference type="PANTHER" id="PTHR37691:SF1">
    <property type="entry name" value="BLR3518 PROTEIN"/>
    <property type="match status" value="1"/>
</dbReference>
<comment type="caution">
    <text evidence="1">The sequence shown here is derived from an EMBL/GenBank/DDBJ whole genome shotgun (WGS) entry which is preliminary data.</text>
</comment>
<dbReference type="PANTHER" id="PTHR37691">
    <property type="entry name" value="BLR3518 PROTEIN"/>
    <property type="match status" value="1"/>
</dbReference>
<accession>A0A1J5RPA6</accession>
<proteinExistence type="predicted"/>
<dbReference type="InterPro" id="IPR027396">
    <property type="entry name" value="DsrEFH-like"/>
</dbReference>
<dbReference type="Gene3D" id="3.40.1260.10">
    <property type="entry name" value="DsrEFH-like"/>
    <property type="match status" value="1"/>
</dbReference>
<reference evidence="1" key="1">
    <citation type="submission" date="2016-10" db="EMBL/GenBank/DDBJ databases">
        <title>Sequence of Gallionella enrichment culture.</title>
        <authorList>
            <person name="Poehlein A."/>
            <person name="Muehling M."/>
            <person name="Daniel R."/>
        </authorList>
    </citation>
    <scope>NUCLEOTIDE SEQUENCE</scope>
</reference>
<name>A0A1J5RPA6_9ZZZZ</name>
<gene>
    <name evidence="1" type="ORF">GALL_281800</name>
</gene>
<sequence>MKRNNIVKPTIGVVAATALFAAGLPGAAAAGSGDDFHGAAATKAQYGVIFQLDSGGNAAIKKTLNNIENILHDPRLAKKLKVELIANSHGFDVYVKNNGFEDKLRHLQQQGVILAQCNNTLKELKVSRNDLYPFISIVPSGMGEITIREAEGWAYIHPAAPNPNRL</sequence>
<evidence type="ECO:0000313" key="1">
    <source>
        <dbReference type="EMBL" id="OIQ89933.1"/>
    </source>
</evidence>
<protein>
    <submittedName>
        <fullName evidence="1">DsrE/DsrF-like family protein</fullName>
    </submittedName>
</protein>
<organism evidence="1">
    <name type="scientific">mine drainage metagenome</name>
    <dbReference type="NCBI Taxonomy" id="410659"/>
    <lineage>
        <taxon>unclassified sequences</taxon>
        <taxon>metagenomes</taxon>
        <taxon>ecological metagenomes</taxon>
    </lineage>
</organism>